<dbReference type="Proteomes" id="UP001595989">
    <property type="component" value="Unassembled WGS sequence"/>
</dbReference>
<dbReference type="EMBL" id="JBHSFU010000005">
    <property type="protein sequence ID" value="MFC4558646.1"/>
    <property type="molecule type" value="Genomic_DNA"/>
</dbReference>
<organism evidence="1 2">
    <name type="scientific">Virgibacillus kekensis</name>
    <dbReference type="NCBI Taxonomy" id="202261"/>
    <lineage>
        <taxon>Bacteria</taxon>
        <taxon>Bacillati</taxon>
        <taxon>Bacillota</taxon>
        <taxon>Bacilli</taxon>
        <taxon>Bacillales</taxon>
        <taxon>Bacillaceae</taxon>
        <taxon>Virgibacillus</taxon>
    </lineage>
</organism>
<gene>
    <name evidence="1" type="ORF">ACFO3D_10540</name>
</gene>
<accession>A0ABV9DIH1</accession>
<evidence type="ECO:0000313" key="2">
    <source>
        <dbReference type="Proteomes" id="UP001595989"/>
    </source>
</evidence>
<reference evidence="2" key="1">
    <citation type="journal article" date="2019" name="Int. J. Syst. Evol. Microbiol.">
        <title>The Global Catalogue of Microorganisms (GCM) 10K type strain sequencing project: providing services to taxonomists for standard genome sequencing and annotation.</title>
        <authorList>
            <consortium name="The Broad Institute Genomics Platform"/>
            <consortium name="The Broad Institute Genome Sequencing Center for Infectious Disease"/>
            <person name="Wu L."/>
            <person name="Ma J."/>
        </authorList>
    </citation>
    <scope>NUCLEOTIDE SEQUENCE [LARGE SCALE GENOMIC DNA]</scope>
    <source>
        <strain evidence="2">CGMCC 4.7426</strain>
    </source>
</reference>
<sequence>MEKVELNQEKLIKLVKKHKKLFEHYFIKPYAYIVNDSLFYFASFERRGKTTGYAILSPNSNNESDYMKAIKPLLHYAVSIGNISNDGKYRANVDFRILYEVRDYLKKVIEGNVLDSDNCIIYQRSLDIIQNMLDNQARLINTYKNAIEKFEQDKEKGYITDDDMQEMKGFIPIFMRLQYKQFVDRYDYREDFDVIYNNRNNKEIKQFDEFSDSNTLREMTSKKAENDLKNALTEVSYGRDLRDKTDDQYDQIVMDELNKELDILLKRVKINLRNP</sequence>
<proteinExistence type="predicted"/>
<protein>
    <submittedName>
        <fullName evidence="1">Uncharacterized protein</fullName>
    </submittedName>
</protein>
<dbReference type="RefSeq" id="WP_390295667.1">
    <property type="nucleotide sequence ID" value="NZ_JBHSFU010000005.1"/>
</dbReference>
<comment type="caution">
    <text evidence="1">The sequence shown here is derived from an EMBL/GenBank/DDBJ whole genome shotgun (WGS) entry which is preliminary data.</text>
</comment>
<evidence type="ECO:0000313" key="1">
    <source>
        <dbReference type="EMBL" id="MFC4558646.1"/>
    </source>
</evidence>
<keyword evidence="2" id="KW-1185">Reference proteome</keyword>
<name>A0ABV9DIH1_9BACI</name>